<dbReference type="AlphaFoldDB" id="V4AJV2"/>
<proteinExistence type="predicted"/>
<dbReference type="KEGG" id="lgi:LOTGIDRAFT_159394"/>
<feature type="compositionally biased region" description="Low complexity" evidence="1">
    <location>
        <begin position="174"/>
        <end position="187"/>
    </location>
</feature>
<dbReference type="CTD" id="20238040"/>
<organism evidence="2 3">
    <name type="scientific">Lottia gigantea</name>
    <name type="common">Giant owl limpet</name>
    <dbReference type="NCBI Taxonomy" id="225164"/>
    <lineage>
        <taxon>Eukaryota</taxon>
        <taxon>Metazoa</taxon>
        <taxon>Spiralia</taxon>
        <taxon>Lophotrochozoa</taxon>
        <taxon>Mollusca</taxon>
        <taxon>Gastropoda</taxon>
        <taxon>Patellogastropoda</taxon>
        <taxon>Lottioidea</taxon>
        <taxon>Lottiidae</taxon>
        <taxon>Lottia</taxon>
    </lineage>
</organism>
<evidence type="ECO:0000256" key="1">
    <source>
        <dbReference type="SAM" id="MobiDB-lite"/>
    </source>
</evidence>
<reference evidence="2 3" key="1">
    <citation type="journal article" date="2013" name="Nature">
        <title>Insights into bilaterian evolution from three spiralian genomes.</title>
        <authorList>
            <person name="Simakov O."/>
            <person name="Marletaz F."/>
            <person name="Cho S.J."/>
            <person name="Edsinger-Gonzales E."/>
            <person name="Havlak P."/>
            <person name="Hellsten U."/>
            <person name="Kuo D.H."/>
            <person name="Larsson T."/>
            <person name="Lv J."/>
            <person name="Arendt D."/>
            <person name="Savage R."/>
            <person name="Osoegawa K."/>
            <person name="de Jong P."/>
            <person name="Grimwood J."/>
            <person name="Chapman J.A."/>
            <person name="Shapiro H."/>
            <person name="Aerts A."/>
            <person name="Otillar R.P."/>
            <person name="Terry A.Y."/>
            <person name="Boore J.L."/>
            <person name="Grigoriev I.V."/>
            <person name="Lindberg D.R."/>
            <person name="Seaver E.C."/>
            <person name="Weisblat D.A."/>
            <person name="Putnam N.H."/>
            <person name="Rokhsar D.S."/>
        </authorList>
    </citation>
    <scope>NUCLEOTIDE SEQUENCE [LARGE SCALE GENOMIC DNA]</scope>
</reference>
<dbReference type="RefSeq" id="XP_009051961.1">
    <property type="nucleotide sequence ID" value="XM_009053713.1"/>
</dbReference>
<evidence type="ECO:0000313" key="2">
    <source>
        <dbReference type="EMBL" id="ESO97362.1"/>
    </source>
</evidence>
<keyword evidence="3" id="KW-1185">Reference proteome</keyword>
<protein>
    <submittedName>
        <fullName evidence="2">Uncharacterized protein</fullName>
    </submittedName>
</protein>
<dbReference type="EMBL" id="KB201305">
    <property type="protein sequence ID" value="ESO97362.1"/>
    <property type="molecule type" value="Genomic_DNA"/>
</dbReference>
<dbReference type="GeneID" id="20238040"/>
<accession>V4AJV2</accession>
<evidence type="ECO:0000313" key="3">
    <source>
        <dbReference type="Proteomes" id="UP000030746"/>
    </source>
</evidence>
<sequence>MATMKTQITGKNAHSFNFKLEELDNFIKPFIISKINRSWAKEISSALVNHYESMLTEKLKIIKDRLFSQPQIAHFSSKALEWAKSNYRKKLSHETITSYLIIVRDIGTNPYESMDVGSSCTPSETVAKLSSAVPLQNRFTTQSNPQRTTGKRLRSPDQTIDTPTKNRKTILNYQTSPRSQSVPTTSSTPPPVRTTPSSDKYSTPPSPSRPIPLPRIACSSKPIYPSLPTVNSKPSPIPPQKTSCKLSMELPRRHDPKNKGAWHLLTINKPILIIGSSNISNIAKGRDDVQMESYPSGKIWHIKTILSNLSLHPISLVTLFFTLHSTIEHKTAVIFTIIYWIFCKELRPLSLIPPAMSLTYLFHLFSNQNSRTSKLLTTF</sequence>
<dbReference type="HOGENOM" id="CLU_730137_0_0_1"/>
<gene>
    <name evidence="2" type="ORF">LOTGIDRAFT_159394</name>
</gene>
<feature type="compositionally biased region" description="Polar residues" evidence="1">
    <location>
        <begin position="133"/>
        <end position="148"/>
    </location>
</feature>
<feature type="compositionally biased region" description="Pro residues" evidence="1">
    <location>
        <begin position="204"/>
        <end position="213"/>
    </location>
</feature>
<dbReference type="Proteomes" id="UP000030746">
    <property type="component" value="Unassembled WGS sequence"/>
</dbReference>
<name>V4AJV2_LOTGI</name>
<feature type="region of interest" description="Disordered" evidence="1">
    <location>
        <begin position="131"/>
        <end position="215"/>
    </location>
</feature>
<feature type="compositionally biased region" description="Polar residues" evidence="1">
    <location>
        <begin position="156"/>
        <end position="173"/>
    </location>
</feature>